<accession>A0A239GPR3</accession>
<dbReference type="Gene3D" id="1.10.10.10">
    <property type="entry name" value="Winged helix-like DNA-binding domain superfamily/Winged helix DNA-binding domain"/>
    <property type="match status" value="1"/>
</dbReference>
<sequence length="297" mass="32378">MLCPSFKVMNLQQLRYVVATAEHRTMTDAARSLYIAQPALSRAIRDLERELGMTLFARSGRGVVVTAQGRRVVKLAREALDAVREIEALSTHGHSSDAELRIASTPSLEPGLAGRLLPAYTAEHPGVRVHIVRCDGRDGVISAIRDQRADLGLTDLPVPTDLISHPLERQEIVLISPPGVNLPDPVPMSRLNGMRLILPAPGSSRRREFDALFAKHGVTPVVAAQLDERGNWLNTVRSGTASLLWYRGMAEQATRAGLVVRTLDPSVRRVIAIVHARRRLPAIAQEFLTVAESGSAA</sequence>
<dbReference type="GO" id="GO:0003677">
    <property type="term" value="F:DNA binding"/>
    <property type="evidence" value="ECO:0007669"/>
    <property type="project" value="UniProtKB-KW"/>
</dbReference>
<dbReference type="Pfam" id="PF00126">
    <property type="entry name" value="HTH_1"/>
    <property type="match status" value="1"/>
</dbReference>
<feature type="domain" description="HTH lysR-type" evidence="5">
    <location>
        <begin position="9"/>
        <end position="66"/>
    </location>
</feature>
<dbReference type="EMBL" id="FZOD01000014">
    <property type="protein sequence ID" value="SNS70875.1"/>
    <property type="molecule type" value="Genomic_DNA"/>
</dbReference>
<name>A0A239GPR3_9ACTN</name>
<evidence type="ECO:0000256" key="4">
    <source>
        <dbReference type="ARBA" id="ARBA00023163"/>
    </source>
</evidence>
<evidence type="ECO:0000256" key="2">
    <source>
        <dbReference type="ARBA" id="ARBA00023015"/>
    </source>
</evidence>
<dbReference type="Pfam" id="PF03466">
    <property type="entry name" value="LysR_substrate"/>
    <property type="match status" value="1"/>
</dbReference>
<proteinExistence type="inferred from homology"/>
<dbReference type="AlphaFoldDB" id="A0A239GPR3"/>
<dbReference type="Proteomes" id="UP000198282">
    <property type="component" value="Unassembled WGS sequence"/>
</dbReference>
<dbReference type="PROSITE" id="PS50931">
    <property type="entry name" value="HTH_LYSR"/>
    <property type="match status" value="1"/>
</dbReference>
<organism evidence="6 7">
    <name type="scientific">Streptosporangium subroseum</name>
    <dbReference type="NCBI Taxonomy" id="106412"/>
    <lineage>
        <taxon>Bacteria</taxon>
        <taxon>Bacillati</taxon>
        <taxon>Actinomycetota</taxon>
        <taxon>Actinomycetes</taxon>
        <taxon>Streptosporangiales</taxon>
        <taxon>Streptosporangiaceae</taxon>
        <taxon>Streptosporangium</taxon>
    </lineage>
</organism>
<dbReference type="PANTHER" id="PTHR30346:SF28">
    <property type="entry name" value="HTH-TYPE TRANSCRIPTIONAL REGULATOR CYNR"/>
    <property type="match status" value="1"/>
</dbReference>
<keyword evidence="4" id="KW-0804">Transcription</keyword>
<dbReference type="SUPFAM" id="SSF46785">
    <property type="entry name" value="Winged helix' DNA-binding domain"/>
    <property type="match status" value="1"/>
</dbReference>
<evidence type="ECO:0000256" key="1">
    <source>
        <dbReference type="ARBA" id="ARBA00009437"/>
    </source>
</evidence>
<dbReference type="InterPro" id="IPR005119">
    <property type="entry name" value="LysR_subst-bd"/>
</dbReference>
<keyword evidence="2" id="KW-0805">Transcription regulation</keyword>
<dbReference type="InterPro" id="IPR036390">
    <property type="entry name" value="WH_DNA-bd_sf"/>
</dbReference>
<dbReference type="GO" id="GO:0032993">
    <property type="term" value="C:protein-DNA complex"/>
    <property type="evidence" value="ECO:0007669"/>
    <property type="project" value="TreeGrafter"/>
</dbReference>
<evidence type="ECO:0000256" key="3">
    <source>
        <dbReference type="ARBA" id="ARBA00023125"/>
    </source>
</evidence>
<dbReference type="InterPro" id="IPR036388">
    <property type="entry name" value="WH-like_DNA-bd_sf"/>
</dbReference>
<dbReference type="PANTHER" id="PTHR30346">
    <property type="entry name" value="TRANSCRIPTIONAL DUAL REGULATOR HCAR-RELATED"/>
    <property type="match status" value="1"/>
</dbReference>
<dbReference type="InterPro" id="IPR000847">
    <property type="entry name" value="LysR_HTH_N"/>
</dbReference>
<evidence type="ECO:0000313" key="6">
    <source>
        <dbReference type="EMBL" id="SNS70875.1"/>
    </source>
</evidence>
<protein>
    <submittedName>
        <fullName evidence="6">DNA-binding transcriptional regulator, LysR family</fullName>
    </submittedName>
</protein>
<evidence type="ECO:0000313" key="7">
    <source>
        <dbReference type="Proteomes" id="UP000198282"/>
    </source>
</evidence>
<dbReference type="Gene3D" id="3.40.190.290">
    <property type="match status" value="1"/>
</dbReference>
<dbReference type="CDD" id="cd05466">
    <property type="entry name" value="PBP2_LTTR_substrate"/>
    <property type="match status" value="1"/>
</dbReference>
<dbReference type="PRINTS" id="PR00039">
    <property type="entry name" value="HTHLYSR"/>
</dbReference>
<comment type="similarity">
    <text evidence="1">Belongs to the LysR transcriptional regulatory family.</text>
</comment>
<dbReference type="SUPFAM" id="SSF53850">
    <property type="entry name" value="Periplasmic binding protein-like II"/>
    <property type="match status" value="1"/>
</dbReference>
<keyword evidence="3 6" id="KW-0238">DNA-binding</keyword>
<dbReference type="FunFam" id="1.10.10.10:FF:000001">
    <property type="entry name" value="LysR family transcriptional regulator"/>
    <property type="match status" value="1"/>
</dbReference>
<dbReference type="GO" id="GO:0003700">
    <property type="term" value="F:DNA-binding transcription factor activity"/>
    <property type="evidence" value="ECO:0007669"/>
    <property type="project" value="InterPro"/>
</dbReference>
<evidence type="ECO:0000259" key="5">
    <source>
        <dbReference type="PROSITE" id="PS50931"/>
    </source>
</evidence>
<keyword evidence="7" id="KW-1185">Reference proteome</keyword>
<gene>
    <name evidence="6" type="ORF">SAMN05216276_101487</name>
</gene>
<reference evidence="6 7" key="1">
    <citation type="submission" date="2017-06" db="EMBL/GenBank/DDBJ databases">
        <authorList>
            <person name="Kim H.J."/>
            <person name="Triplett B.A."/>
        </authorList>
    </citation>
    <scope>NUCLEOTIDE SEQUENCE [LARGE SCALE GENOMIC DNA]</scope>
    <source>
        <strain evidence="6 7">CGMCC 4.2132</strain>
    </source>
</reference>